<organism evidence="2 3">
    <name type="scientific">Rhodocollybia butyracea</name>
    <dbReference type="NCBI Taxonomy" id="206335"/>
    <lineage>
        <taxon>Eukaryota</taxon>
        <taxon>Fungi</taxon>
        <taxon>Dikarya</taxon>
        <taxon>Basidiomycota</taxon>
        <taxon>Agaricomycotina</taxon>
        <taxon>Agaricomycetes</taxon>
        <taxon>Agaricomycetidae</taxon>
        <taxon>Agaricales</taxon>
        <taxon>Marasmiineae</taxon>
        <taxon>Omphalotaceae</taxon>
        <taxon>Rhodocollybia</taxon>
    </lineage>
</organism>
<sequence>MCDANGQVNLLNRYQKIYDTSWAGSGISNRDHEDSGISRAGPARDCSDRSRDFGPLHHPDRTWDEEVSVAQAPAFRGGARSSRGRPSLAAPASNYAWSLTVSRMLLLGNLVQKCIPAARIWFLIQIIDMQPNRAGQMGCIPEMNRPPGDLIRGHRIWTLKMVLHSTAVHHFDEKRDVNRFCGRLDRLDRPPPVRHRGLKRRRGREGIHCMFAFSFSACNFSTLIKNLHYAAGSWFQDNLKKVQLAPHREVQAQGVEQCQPVLYGAARKLFRNPNFAQYFKDRFVSG</sequence>
<dbReference type="AlphaFoldDB" id="A0A9P5PR76"/>
<accession>A0A9P5PR76</accession>
<proteinExistence type="predicted"/>
<protein>
    <submittedName>
        <fullName evidence="2">Uncharacterized protein</fullName>
    </submittedName>
</protein>
<feature type="region of interest" description="Disordered" evidence="1">
    <location>
        <begin position="28"/>
        <end position="62"/>
    </location>
</feature>
<evidence type="ECO:0000313" key="3">
    <source>
        <dbReference type="Proteomes" id="UP000772434"/>
    </source>
</evidence>
<name>A0A9P5PR76_9AGAR</name>
<gene>
    <name evidence="2" type="ORF">BDP27DRAFT_1365183</name>
</gene>
<comment type="caution">
    <text evidence="2">The sequence shown here is derived from an EMBL/GenBank/DDBJ whole genome shotgun (WGS) entry which is preliminary data.</text>
</comment>
<dbReference type="EMBL" id="JADNRY010000078">
    <property type="protein sequence ID" value="KAF9067077.1"/>
    <property type="molecule type" value="Genomic_DNA"/>
</dbReference>
<dbReference type="Proteomes" id="UP000772434">
    <property type="component" value="Unassembled WGS sequence"/>
</dbReference>
<keyword evidence="3" id="KW-1185">Reference proteome</keyword>
<evidence type="ECO:0000313" key="2">
    <source>
        <dbReference type="EMBL" id="KAF9067077.1"/>
    </source>
</evidence>
<dbReference type="OrthoDB" id="548295at2759"/>
<evidence type="ECO:0000256" key="1">
    <source>
        <dbReference type="SAM" id="MobiDB-lite"/>
    </source>
</evidence>
<feature type="compositionally biased region" description="Basic and acidic residues" evidence="1">
    <location>
        <begin position="45"/>
        <end position="62"/>
    </location>
</feature>
<reference evidence="2" key="1">
    <citation type="submission" date="2020-11" db="EMBL/GenBank/DDBJ databases">
        <authorList>
            <consortium name="DOE Joint Genome Institute"/>
            <person name="Ahrendt S."/>
            <person name="Riley R."/>
            <person name="Andreopoulos W."/>
            <person name="Labutti K."/>
            <person name="Pangilinan J."/>
            <person name="Ruiz-Duenas F.J."/>
            <person name="Barrasa J.M."/>
            <person name="Sanchez-Garcia M."/>
            <person name="Camarero S."/>
            <person name="Miyauchi S."/>
            <person name="Serrano A."/>
            <person name="Linde D."/>
            <person name="Babiker R."/>
            <person name="Drula E."/>
            <person name="Ayuso-Fernandez I."/>
            <person name="Pacheco R."/>
            <person name="Padilla G."/>
            <person name="Ferreira P."/>
            <person name="Barriuso J."/>
            <person name="Kellner H."/>
            <person name="Castanera R."/>
            <person name="Alfaro M."/>
            <person name="Ramirez L."/>
            <person name="Pisabarro A.G."/>
            <person name="Kuo A."/>
            <person name="Tritt A."/>
            <person name="Lipzen A."/>
            <person name="He G."/>
            <person name="Yan M."/>
            <person name="Ng V."/>
            <person name="Cullen D."/>
            <person name="Martin F."/>
            <person name="Rosso M.-N."/>
            <person name="Henrissat B."/>
            <person name="Hibbett D."/>
            <person name="Martinez A.T."/>
            <person name="Grigoriev I.V."/>
        </authorList>
    </citation>
    <scope>NUCLEOTIDE SEQUENCE</scope>
    <source>
        <strain evidence="2">AH 40177</strain>
    </source>
</reference>